<dbReference type="OrthoDB" id="1751751at2"/>
<organism evidence="2 3">
    <name type="scientific">Thermobrachium celere DSM 8682</name>
    <dbReference type="NCBI Taxonomy" id="941824"/>
    <lineage>
        <taxon>Bacteria</taxon>
        <taxon>Bacillati</taxon>
        <taxon>Bacillota</taxon>
        <taxon>Clostridia</taxon>
        <taxon>Eubacteriales</taxon>
        <taxon>Clostridiaceae</taxon>
        <taxon>Thermobrachium</taxon>
    </lineage>
</organism>
<dbReference type="HOGENOM" id="CLU_125854_0_0_9"/>
<dbReference type="eggNOG" id="ENOG5033P35">
    <property type="taxonomic scope" value="Bacteria"/>
</dbReference>
<sequence length="159" mass="18036">MKKKGFTLIELAIVVAILGILISIAYMNFTKSLISSRLDSAANEIASMLRDVYENGNKSMDFESYFISINENNGTYIVELVNKKEGTEKVVRSVEYRDLTIYYGDSKFQGENVIYFTPEGEVLNQDGQEINLIQIKNKSENNTKKVYIDKIPAGNIRVE</sequence>
<evidence type="ECO:0000313" key="2">
    <source>
        <dbReference type="EMBL" id="CDF57614.1"/>
    </source>
</evidence>
<evidence type="ECO:0008006" key="4">
    <source>
        <dbReference type="Google" id="ProtNLM"/>
    </source>
</evidence>
<protein>
    <recommendedName>
        <fullName evidence="4">Prepilin-type N-terminal cleavage/methylation domain-containing protein</fullName>
    </recommendedName>
</protein>
<dbReference type="AlphaFoldDB" id="R7RNK6"/>
<gene>
    <name evidence="2" type="ORF">TCEL_01528</name>
</gene>
<proteinExistence type="predicted"/>
<keyword evidence="3" id="KW-1185">Reference proteome</keyword>
<dbReference type="RefSeq" id="WP_018660925.1">
    <property type="nucleotide sequence ID" value="NZ_HF952018.1"/>
</dbReference>
<keyword evidence="1" id="KW-1133">Transmembrane helix</keyword>
<keyword evidence="1" id="KW-0812">Transmembrane</keyword>
<feature type="transmembrane region" description="Helical" evidence="1">
    <location>
        <begin position="6"/>
        <end position="27"/>
    </location>
</feature>
<reference evidence="2" key="1">
    <citation type="submission" date="2013-03" db="EMBL/GenBank/DDBJ databases">
        <title>Draft genome sequence of the hydrogen-ethanol-producing anaerobic alkalithermophilic Caloramator celere.</title>
        <authorList>
            <person name="Ciranna A."/>
            <person name="Larjo A."/>
            <person name="Kivisto A."/>
            <person name="Santala V."/>
            <person name="Roos C."/>
            <person name="Karp M."/>
        </authorList>
    </citation>
    <scope>NUCLEOTIDE SEQUENCE [LARGE SCALE GENOMIC DNA]</scope>
    <source>
        <strain evidence="2">DSM 8682</strain>
    </source>
</reference>
<dbReference type="Pfam" id="PF07963">
    <property type="entry name" value="N_methyl"/>
    <property type="match status" value="1"/>
</dbReference>
<dbReference type="NCBIfam" id="TIGR02532">
    <property type="entry name" value="IV_pilin_GFxxxE"/>
    <property type="match status" value="1"/>
</dbReference>
<keyword evidence="1" id="KW-0472">Membrane</keyword>
<name>R7RNK6_9CLOT</name>
<evidence type="ECO:0000313" key="3">
    <source>
        <dbReference type="Proteomes" id="UP000014923"/>
    </source>
</evidence>
<dbReference type="EMBL" id="CAVN010000088">
    <property type="protein sequence ID" value="CDF57614.1"/>
    <property type="molecule type" value="Genomic_DNA"/>
</dbReference>
<dbReference type="Gene3D" id="3.30.700.10">
    <property type="entry name" value="Glycoprotein, Type 4 Pilin"/>
    <property type="match status" value="1"/>
</dbReference>
<dbReference type="InterPro" id="IPR012902">
    <property type="entry name" value="N_methyl_site"/>
</dbReference>
<evidence type="ECO:0000256" key="1">
    <source>
        <dbReference type="SAM" id="Phobius"/>
    </source>
</evidence>
<dbReference type="SUPFAM" id="SSF54523">
    <property type="entry name" value="Pili subunits"/>
    <property type="match status" value="1"/>
</dbReference>
<comment type="caution">
    <text evidence="2">The sequence shown here is derived from an EMBL/GenBank/DDBJ whole genome shotgun (WGS) entry which is preliminary data.</text>
</comment>
<dbReference type="Proteomes" id="UP000014923">
    <property type="component" value="Unassembled WGS sequence"/>
</dbReference>
<dbReference type="PROSITE" id="PS00409">
    <property type="entry name" value="PROKAR_NTER_METHYL"/>
    <property type="match status" value="1"/>
</dbReference>
<dbReference type="InterPro" id="IPR045584">
    <property type="entry name" value="Pilin-like"/>
</dbReference>
<accession>R7RNK6</accession>